<evidence type="ECO:0000256" key="1">
    <source>
        <dbReference type="ARBA" id="ARBA00010699"/>
    </source>
</evidence>
<dbReference type="PANTHER" id="PTHR11138:SF5">
    <property type="entry name" value="METHIONYL-TRNA FORMYLTRANSFERASE, MITOCHONDRIAL"/>
    <property type="match status" value="1"/>
</dbReference>
<feature type="domain" description="Formyl transferase N-terminal" evidence="6">
    <location>
        <begin position="5"/>
        <end position="182"/>
    </location>
</feature>
<dbReference type="PANTHER" id="PTHR11138">
    <property type="entry name" value="METHIONYL-TRNA FORMYLTRANSFERASE"/>
    <property type="match status" value="1"/>
</dbReference>
<evidence type="ECO:0000313" key="9">
    <source>
        <dbReference type="Proteomes" id="UP001248819"/>
    </source>
</evidence>
<evidence type="ECO:0000259" key="6">
    <source>
        <dbReference type="Pfam" id="PF00551"/>
    </source>
</evidence>
<dbReference type="InterPro" id="IPR005793">
    <property type="entry name" value="Formyl_trans_C"/>
</dbReference>
<proteinExistence type="inferred from homology"/>
<dbReference type="InterPro" id="IPR041711">
    <property type="entry name" value="Met-tRNA-FMT_N"/>
</dbReference>
<dbReference type="InterPro" id="IPR044135">
    <property type="entry name" value="Met-tRNA-FMT_C"/>
</dbReference>
<dbReference type="EMBL" id="JAVRHP010000016">
    <property type="protein sequence ID" value="MDT0649463.1"/>
    <property type="molecule type" value="Genomic_DNA"/>
</dbReference>
<accession>A0ABU3CSX1</accession>
<evidence type="ECO:0000256" key="3">
    <source>
        <dbReference type="ARBA" id="ARBA00022679"/>
    </source>
</evidence>
<dbReference type="GO" id="GO:0004479">
    <property type="term" value="F:methionyl-tRNA formyltransferase activity"/>
    <property type="evidence" value="ECO:0007669"/>
    <property type="project" value="UniProtKB-EC"/>
</dbReference>
<sequence length="315" mass="35592">MRDLRIVFMGTPEFAVSSLRKIIEAGYNVVGVITAPDRPAGRGRKLQQSDVKKYALEQNLNVLQPTNLKSENFQQELKQLRPNVHVVVAFRMLPQSIWALPEYGTFNLHASLLPQYRGAAPINWSIINGDKSTGVSTFFIDKKIDTGAMILQRELTIEENENVGQLHDRLMESGAKLIVETLELIKNEIVETREQEETGSLKPAPKLTKENTRIDWEKPVAEIYNLIRGLNPYPAAWTILQNASEEYKVKIFESEKILGSHELSAGSIVIDEKNLKIAAPDGFIQIYEMQLPGKRKMAIRDLLNGFSFDSEAKML</sequence>
<evidence type="ECO:0000256" key="5">
    <source>
        <dbReference type="HAMAP-Rule" id="MF_00182"/>
    </source>
</evidence>
<keyword evidence="3 5" id="KW-0808">Transferase</keyword>
<dbReference type="InterPro" id="IPR005794">
    <property type="entry name" value="Fmt"/>
</dbReference>
<dbReference type="SUPFAM" id="SSF53328">
    <property type="entry name" value="Formyltransferase"/>
    <property type="match status" value="1"/>
</dbReference>
<comment type="catalytic activity">
    <reaction evidence="5">
        <text>L-methionyl-tRNA(fMet) + (6R)-10-formyltetrahydrofolate = N-formyl-L-methionyl-tRNA(fMet) + (6S)-5,6,7,8-tetrahydrofolate + H(+)</text>
        <dbReference type="Rhea" id="RHEA:24380"/>
        <dbReference type="Rhea" id="RHEA-COMP:9952"/>
        <dbReference type="Rhea" id="RHEA-COMP:9953"/>
        <dbReference type="ChEBI" id="CHEBI:15378"/>
        <dbReference type="ChEBI" id="CHEBI:57453"/>
        <dbReference type="ChEBI" id="CHEBI:78530"/>
        <dbReference type="ChEBI" id="CHEBI:78844"/>
        <dbReference type="ChEBI" id="CHEBI:195366"/>
        <dbReference type="EC" id="2.1.2.9"/>
    </reaction>
</comment>
<keyword evidence="9" id="KW-1185">Reference proteome</keyword>
<dbReference type="CDD" id="cd08646">
    <property type="entry name" value="FMT_core_Met-tRNA-FMT_N"/>
    <property type="match status" value="1"/>
</dbReference>
<keyword evidence="4 5" id="KW-0648">Protein biosynthesis</keyword>
<feature type="domain" description="Formyl transferase C-terminal" evidence="7">
    <location>
        <begin position="206"/>
        <end position="306"/>
    </location>
</feature>
<comment type="function">
    <text evidence="5">Attaches a formyl group to the free amino group of methionyl-tRNA(fMet). The formyl group appears to play a dual role in the initiator identity of N-formylmethionyl-tRNA by promoting its recognition by IF2 and preventing the misappropriation of this tRNA by the elongation apparatus.</text>
</comment>
<dbReference type="SUPFAM" id="SSF50486">
    <property type="entry name" value="FMT C-terminal domain-like"/>
    <property type="match status" value="1"/>
</dbReference>
<dbReference type="CDD" id="cd08704">
    <property type="entry name" value="Met_tRNA_FMT_C"/>
    <property type="match status" value="1"/>
</dbReference>
<dbReference type="Pfam" id="PF02911">
    <property type="entry name" value="Formyl_trans_C"/>
    <property type="match status" value="1"/>
</dbReference>
<feature type="binding site" evidence="5">
    <location>
        <begin position="111"/>
        <end position="114"/>
    </location>
    <ligand>
        <name>(6S)-5,6,7,8-tetrahydrofolate</name>
        <dbReference type="ChEBI" id="CHEBI:57453"/>
    </ligand>
</feature>
<dbReference type="InterPro" id="IPR002376">
    <property type="entry name" value="Formyl_transf_N"/>
</dbReference>
<reference evidence="8 9" key="1">
    <citation type="submission" date="2023-09" db="EMBL/GenBank/DDBJ databases">
        <authorList>
            <person name="Rey-Velasco X."/>
        </authorList>
    </citation>
    <scope>NUCLEOTIDE SEQUENCE [LARGE SCALE GENOMIC DNA]</scope>
    <source>
        <strain evidence="8 9">F297</strain>
    </source>
</reference>
<dbReference type="InterPro" id="IPR036477">
    <property type="entry name" value="Formyl_transf_N_sf"/>
</dbReference>
<dbReference type="Proteomes" id="UP001248819">
    <property type="component" value="Unassembled WGS sequence"/>
</dbReference>
<evidence type="ECO:0000313" key="8">
    <source>
        <dbReference type="EMBL" id="MDT0649463.1"/>
    </source>
</evidence>
<dbReference type="EC" id="2.1.2.9" evidence="2 5"/>
<organism evidence="8 9">
    <name type="scientific">Autumnicola edwardsiae</name>
    <dbReference type="NCBI Taxonomy" id="3075594"/>
    <lineage>
        <taxon>Bacteria</taxon>
        <taxon>Pseudomonadati</taxon>
        <taxon>Bacteroidota</taxon>
        <taxon>Flavobacteriia</taxon>
        <taxon>Flavobacteriales</taxon>
        <taxon>Flavobacteriaceae</taxon>
        <taxon>Autumnicola</taxon>
    </lineage>
</organism>
<dbReference type="Gene3D" id="3.40.50.12230">
    <property type="match status" value="1"/>
</dbReference>
<evidence type="ECO:0000256" key="2">
    <source>
        <dbReference type="ARBA" id="ARBA00012261"/>
    </source>
</evidence>
<dbReference type="InterPro" id="IPR011034">
    <property type="entry name" value="Formyl_transferase-like_C_sf"/>
</dbReference>
<evidence type="ECO:0000259" key="7">
    <source>
        <dbReference type="Pfam" id="PF02911"/>
    </source>
</evidence>
<dbReference type="Pfam" id="PF00551">
    <property type="entry name" value="Formyl_trans_N"/>
    <property type="match status" value="1"/>
</dbReference>
<name>A0ABU3CSX1_9FLAO</name>
<dbReference type="HAMAP" id="MF_00182">
    <property type="entry name" value="Formyl_trans"/>
    <property type="match status" value="1"/>
</dbReference>
<protein>
    <recommendedName>
        <fullName evidence="2 5">Methionyl-tRNA formyltransferase</fullName>
        <ecNumber evidence="2 5">2.1.2.9</ecNumber>
    </recommendedName>
</protein>
<dbReference type="NCBIfam" id="TIGR00460">
    <property type="entry name" value="fmt"/>
    <property type="match status" value="1"/>
</dbReference>
<gene>
    <name evidence="5 8" type="primary">fmt</name>
    <name evidence="8" type="ORF">RM529_04870</name>
</gene>
<dbReference type="RefSeq" id="WP_311483624.1">
    <property type="nucleotide sequence ID" value="NZ_JAVRHP010000016.1"/>
</dbReference>
<evidence type="ECO:0000256" key="4">
    <source>
        <dbReference type="ARBA" id="ARBA00022917"/>
    </source>
</evidence>
<comment type="similarity">
    <text evidence="1 5">Belongs to the Fmt family.</text>
</comment>
<comment type="caution">
    <text evidence="8">The sequence shown here is derived from an EMBL/GenBank/DDBJ whole genome shotgun (WGS) entry which is preliminary data.</text>
</comment>